<accession>A0A7W4UBG1</accession>
<evidence type="ECO:0000313" key="2">
    <source>
        <dbReference type="Proteomes" id="UP000518206"/>
    </source>
</evidence>
<proteinExistence type="predicted"/>
<protein>
    <submittedName>
        <fullName evidence="1">Uncharacterized protein</fullName>
    </submittedName>
</protein>
<reference evidence="1 2" key="2">
    <citation type="submission" date="2020-08" db="EMBL/GenBank/DDBJ databases">
        <authorList>
            <person name="Partida-Martinez L."/>
            <person name="Huntemann M."/>
            <person name="Clum A."/>
            <person name="Wang J."/>
            <person name="Palaniappan K."/>
            <person name="Ritter S."/>
            <person name="Chen I.-M."/>
            <person name="Stamatis D."/>
            <person name="Reddy T."/>
            <person name="O'Malley R."/>
            <person name="Daum C."/>
            <person name="Shapiro N."/>
            <person name="Ivanova N."/>
            <person name="Kyrpides N."/>
            <person name="Woyke T."/>
        </authorList>
    </citation>
    <scope>NUCLEOTIDE SEQUENCE [LARGE SCALE GENOMIC DNA]</scope>
    <source>
        <strain evidence="1 2">RAS26</strain>
    </source>
</reference>
<name>A0A7W4UBG1_9CELL</name>
<dbReference type="Proteomes" id="UP000518206">
    <property type="component" value="Unassembled WGS sequence"/>
</dbReference>
<sequence>MSRTTVAGGARPWTQRIGVVALVLAALATGRAITHSFPVEDRIAAPFVRDSAVGEPVRLRYADVEAGEPAGARELTARGTTLSSPGVWLVVPVRITARGEPRTLAYAAVRGSDGTLYVAGGFGRGGFAPGTAQPGVTREADVAVELPEDAVPGAHLLLALDPYDHRRDDLADIDLGLTQADVERWTDGAPAVTYRDAADAGATASADASGDDS</sequence>
<reference evidence="1 2" key="1">
    <citation type="submission" date="2020-08" db="EMBL/GenBank/DDBJ databases">
        <title>The Agave Microbiome: Exploring the role of microbial communities in plant adaptations to desert environments.</title>
        <authorList>
            <person name="Partida-Martinez L.P."/>
        </authorList>
    </citation>
    <scope>NUCLEOTIDE SEQUENCE [LARGE SCALE GENOMIC DNA]</scope>
    <source>
        <strain evidence="1 2">RAS26</strain>
    </source>
</reference>
<dbReference type="RefSeq" id="WP_183294209.1">
    <property type="nucleotide sequence ID" value="NZ_JACHVX010000001.1"/>
</dbReference>
<dbReference type="AlphaFoldDB" id="A0A7W4UBG1"/>
<gene>
    <name evidence="1" type="ORF">FHR80_000030</name>
</gene>
<dbReference type="EMBL" id="JACHVX010000001">
    <property type="protein sequence ID" value="MBB2921136.1"/>
    <property type="molecule type" value="Genomic_DNA"/>
</dbReference>
<evidence type="ECO:0000313" key="1">
    <source>
        <dbReference type="EMBL" id="MBB2921136.1"/>
    </source>
</evidence>
<comment type="caution">
    <text evidence="1">The sequence shown here is derived from an EMBL/GenBank/DDBJ whole genome shotgun (WGS) entry which is preliminary data.</text>
</comment>
<organism evidence="1 2">
    <name type="scientific">Cellulomonas cellasea</name>
    <dbReference type="NCBI Taxonomy" id="43670"/>
    <lineage>
        <taxon>Bacteria</taxon>
        <taxon>Bacillati</taxon>
        <taxon>Actinomycetota</taxon>
        <taxon>Actinomycetes</taxon>
        <taxon>Micrococcales</taxon>
        <taxon>Cellulomonadaceae</taxon>
        <taxon>Cellulomonas</taxon>
    </lineage>
</organism>